<dbReference type="InterPro" id="IPR019734">
    <property type="entry name" value="TPR_rpt"/>
</dbReference>
<dbReference type="Pfam" id="PF13432">
    <property type="entry name" value="TPR_16"/>
    <property type="match status" value="1"/>
</dbReference>
<dbReference type="Pfam" id="PF13469">
    <property type="entry name" value="Sulfotransfer_3"/>
    <property type="match status" value="1"/>
</dbReference>
<dbReference type="KEGG" id="pla:Plav_1288"/>
<dbReference type="SMART" id="SM00028">
    <property type="entry name" value="TPR"/>
    <property type="match status" value="5"/>
</dbReference>
<feature type="repeat" description="TPR" evidence="2">
    <location>
        <begin position="132"/>
        <end position="165"/>
    </location>
</feature>
<keyword evidence="1 4" id="KW-0808">Transferase</keyword>
<feature type="repeat" description="TPR" evidence="2">
    <location>
        <begin position="166"/>
        <end position="199"/>
    </location>
</feature>
<dbReference type="SUPFAM" id="SSF52540">
    <property type="entry name" value="P-loop containing nucleoside triphosphate hydrolases"/>
    <property type="match status" value="1"/>
</dbReference>
<dbReference type="OrthoDB" id="9800698at2"/>
<dbReference type="GO" id="GO:0008476">
    <property type="term" value="F:protein-tyrosine sulfotransferase activity"/>
    <property type="evidence" value="ECO:0007669"/>
    <property type="project" value="InterPro"/>
</dbReference>
<feature type="region of interest" description="Disordered" evidence="3">
    <location>
        <begin position="1"/>
        <end position="57"/>
    </location>
</feature>
<evidence type="ECO:0000256" key="2">
    <source>
        <dbReference type="PROSITE-ProRule" id="PRU00339"/>
    </source>
</evidence>
<organism evidence="4 5">
    <name type="scientific">Parvibaculum lavamentivorans (strain DS-1 / DSM 13023 / NCIMB 13966)</name>
    <dbReference type="NCBI Taxonomy" id="402881"/>
    <lineage>
        <taxon>Bacteria</taxon>
        <taxon>Pseudomonadati</taxon>
        <taxon>Pseudomonadota</taxon>
        <taxon>Alphaproteobacteria</taxon>
        <taxon>Hyphomicrobiales</taxon>
        <taxon>Parvibaculaceae</taxon>
        <taxon>Parvibaculum</taxon>
    </lineage>
</organism>
<dbReference type="HOGENOM" id="CLU_017034_0_0_5"/>
<dbReference type="EMBL" id="CP000774">
    <property type="protein sequence ID" value="ABS62908.1"/>
    <property type="molecule type" value="Genomic_DNA"/>
</dbReference>
<evidence type="ECO:0000256" key="1">
    <source>
        <dbReference type="ARBA" id="ARBA00022679"/>
    </source>
</evidence>
<evidence type="ECO:0000256" key="3">
    <source>
        <dbReference type="SAM" id="MobiDB-lite"/>
    </source>
</evidence>
<dbReference type="AlphaFoldDB" id="A7HSM5"/>
<dbReference type="InterPro" id="IPR026634">
    <property type="entry name" value="TPST-like"/>
</dbReference>
<dbReference type="PROSITE" id="PS50293">
    <property type="entry name" value="TPR_REGION"/>
    <property type="match status" value="1"/>
</dbReference>
<gene>
    <name evidence="4" type="ordered locus">Plav_1288</name>
</gene>
<dbReference type="PANTHER" id="PTHR12788:SF10">
    <property type="entry name" value="PROTEIN-TYROSINE SULFOTRANSFERASE"/>
    <property type="match status" value="1"/>
</dbReference>
<dbReference type="PROSITE" id="PS50005">
    <property type="entry name" value="TPR"/>
    <property type="match status" value="2"/>
</dbReference>
<dbReference type="Gene3D" id="1.25.40.10">
    <property type="entry name" value="Tetratricopeptide repeat domain"/>
    <property type="match status" value="2"/>
</dbReference>
<dbReference type="Gene3D" id="3.40.50.300">
    <property type="entry name" value="P-loop containing nucleotide triphosphate hydrolases"/>
    <property type="match status" value="1"/>
</dbReference>
<dbReference type="PANTHER" id="PTHR12788">
    <property type="entry name" value="PROTEIN-TYROSINE SULFOTRANSFERASE 2"/>
    <property type="match status" value="1"/>
</dbReference>
<dbReference type="eggNOG" id="COG0457">
    <property type="taxonomic scope" value="Bacteria"/>
</dbReference>
<dbReference type="Pfam" id="PF13414">
    <property type="entry name" value="TPR_11"/>
    <property type="match status" value="1"/>
</dbReference>
<name>A7HSM5_PARL1</name>
<proteinExistence type="predicted"/>
<dbReference type="Proteomes" id="UP000006377">
    <property type="component" value="Chromosome"/>
</dbReference>
<evidence type="ECO:0000313" key="5">
    <source>
        <dbReference type="Proteomes" id="UP000006377"/>
    </source>
</evidence>
<sequence length="636" mass="70015">MTKNSPPKGPGTPGFRPSAAFKPTVGLPASASAARPTVGLPGSAGGGFRPGSAPVQPRVTQEDILRALQLGGSHLAAGRVEHAGAAAVAILKAEPKNPDALHLLGLVALAKGDAENAEKLIASAAALMPRHVNVWVNLGNAQRDQGKVEEALISYRRAEALNPAYADIFLNRGQLYQETSQYAEAIADFERLMEVSPDEPGPYMRAASAATDAGRFRDVLTYCQRALDKLDEVPAQLKAIIATTHERIGELDKAVEWSELALTDNPKNGAALRTWSKARRRQRKNDAELLTELRRRLEEIDFSNASASEARLIYSELAQLCDEQSDVESAFGYFTKMNSRTKELPELKRVDQRKFIDEVNLLNDLFSGQFVESWTALPEIGLEPGHAAVPVFLVGFPRSGTTLLDQILDAHPAVQVFEELPFLGKVKKSIAGYPHSLAGMSETERANARKVYWDALRKEGADLEGKMIVDKMPLDLVHSGLIARVFPEAKIIFALRHPADCVLSCFMQDFVPNASMLNFLTLDGSAALYDSVMNLWETYRKTLSLNVHEVRYENLVADLRGEVEPALNFLDLPWDSAVNDPAAHALARGTIRTPSYSQVTQPIYSSSTERWRRYEAQMRPVLPVLQPHVERFGYSL</sequence>
<protein>
    <submittedName>
        <fullName evidence="4">Sulfotransferase</fullName>
    </submittedName>
</protein>
<dbReference type="InterPro" id="IPR027417">
    <property type="entry name" value="P-loop_NTPase"/>
</dbReference>
<dbReference type="SUPFAM" id="SSF48452">
    <property type="entry name" value="TPR-like"/>
    <property type="match status" value="2"/>
</dbReference>
<dbReference type="STRING" id="402881.Plav_1288"/>
<reference evidence="4 5" key="1">
    <citation type="journal article" date="2011" name="Stand. Genomic Sci.">
        <title>Complete genome sequence of Parvibaculum lavamentivorans type strain (DS-1(T)).</title>
        <authorList>
            <person name="Schleheck D."/>
            <person name="Weiss M."/>
            <person name="Pitluck S."/>
            <person name="Bruce D."/>
            <person name="Land M.L."/>
            <person name="Han S."/>
            <person name="Saunders E."/>
            <person name="Tapia R."/>
            <person name="Detter C."/>
            <person name="Brettin T."/>
            <person name="Han J."/>
            <person name="Woyke T."/>
            <person name="Goodwin L."/>
            <person name="Pennacchio L."/>
            <person name="Nolan M."/>
            <person name="Cook A.M."/>
            <person name="Kjelleberg S."/>
            <person name="Thomas T."/>
        </authorList>
    </citation>
    <scope>NUCLEOTIDE SEQUENCE [LARGE SCALE GENOMIC DNA]</scope>
    <source>
        <strain evidence="5">DS-1 / DSM 13023 / NCIMB 13966</strain>
    </source>
</reference>
<keyword evidence="2" id="KW-0802">TPR repeat</keyword>
<accession>A7HSM5</accession>
<evidence type="ECO:0000313" key="4">
    <source>
        <dbReference type="EMBL" id="ABS62908.1"/>
    </source>
</evidence>
<dbReference type="InterPro" id="IPR011990">
    <property type="entry name" value="TPR-like_helical_dom_sf"/>
</dbReference>
<keyword evidence="5" id="KW-1185">Reference proteome</keyword>